<keyword evidence="1" id="KW-0723">Serine/threonine-protein kinase</keyword>
<keyword evidence="7" id="KW-0067">ATP-binding</keyword>
<dbReference type="EnsemblPlants" id="HORVU.MOREX.r3.5HG0430540.1">
    <property type="protein sequence ID" value="HORVU.MOREX.r3.5HG0430540.1.CDS1"/>
    <property type="gene ID" value="HORVU.MOREX.r3.5HG0430540"/>
</dbReference>
<evidence type="ECO:0000256" key="2">
    <source>
        <dbReference type="ARBA" id="ARBA00022679"/>
    </source>
</evidence>
<evidence type="ECO:0000313" key="12">
    <source>
        <dbReference type="EnsemblPlants" id="HORVU.MOREX.r3.5HG0430540.1.CDS1"/>
    </source>
</evidence>
<keyword evidence="5" id="KW-0547">Nucleotide-binding</keyword>
<evidence type="ECO:0000256" key="3">
    <source>
        <dbReference type="ARBA" id="ARBA00022729"/>
    </source>
</evidence>
<evidence type="ECO:0000256" key="4">
    <source>
        <dbReference type="ARBA" id="ARBA00022737"/>
    </source>
</evidence>
<keyword evidence="9" id="KW-0812">Transmembrane</keyword>
<dbReference type="CDD" id="cd23509">
    <property type="entry name" value="Gnk2-like"/>
    <property type="match status" value="1"/>
</dbReference>
<dbReference type="Gramene" id="HORVU.MOREX.r3.5HG0430540.1">
    <property type="protein sequence ID" value="HORVU.MOREX.r3.5HG0430540.1.CDS1"/>
    <property type="gene ID" value="HORVU.MOREX.r3.5HG0430540"/>
</dbReference>
<feature type="domain" description="Gnk2-homologous" evidence="11">
    <location>
        <begin position="59"/>
        <end position="169"/>
    </location>
</feature>
<feature type="domain" description="Protein kinase" evidence="10">
    <location>
        <begin position="262"/>
        <end position="324"/>
    </location>
</feature>
<dbReference type="Gene3D" id="3.30.200.20">
    <property type="entry name" value="Phosphorylase Kinase, domain 1"/>
    <property type="match status" value="1"/>
</dbReference>
<evidence type="ECO:0000313" key="13">
    <source>
        <dbReference type="Proteomes" id="UP000011116"/>
    </source>
</evidence>
<name>A0A8I6X832_HORVV</name>
<keyword evidence="6" id="KW-0418">Kinase</keyword>
<dbReference type="AlphaFoldDB" id="A0A8I6X832"/>
<keyword evidence="9" id="KW-1133">Transmembrane helix</keyword>
<evidence type="ECO:0000256" key="9">
    <source>
        <dbReference type="SAM" id="Phobius"/>
    </source>
</evidence>
<dbReference type="GO" id="GO:0004674">
    <property type="term" value="F:protein serine/threonine kinase activity"/>
    <property type="evidence" value="ECO:0007669"/>
    <property type="project" value="UniProtKB-KW"/>
</dbReference>
<dbReference type="InterPro" id="IPR002902">
    <property type="entry name" value="GNK2"/>
</dbReference>
<protein>
    <submittedName>
        <fullName evidence="12">Uncharacterized protein</fullName>
    </submittedName>
</protein>
<reference evidence="12" key="2">
    <citation type="submission" date="2020-10" db="EMBL/GenBank/DDBJ databases">
        <authorList>
            <person name="Scholz U."/>
            <person name="Mascher M."/>
            <person name="Fiebig A."/>
        </authorList>
    </citation>
    <scope>NUCLEOTIDE SEQUENCE [LARGE SCALE GENOMIC DNA]</scope>
    <source>
        <strain evidence="12">cv. Morex</strain>
    </source>
</reference>
<evidence type="ECO:0000256" key="5">
    <source>
        <dbReference type="ARBA" id="ARBA00022741"/>
    </source>
</evidence>
<keyword evidence="3" id="KW-0732">Signal</keyword>
<keyword evidence="9" id="KW-0472">Membrane</keyword>
<dbReference type="InterPro" id="IPR052059">
    <property type="entry name" value="CR_Ser/Thr_kinase"/>
</dbReference>
<dbReference type="InterPro" id="IPR001245">
    <property type="entry name" value="Ser-Thr/Tyr_kinase_cat_dom"/>
</dbReference>
<evidence type="ECO:0000259" key="11">
    <source>
        <dbReference type="PROSITE" id="PS51473"/>
    </source>
</evidence>
<dbReference type="InterPro" id="IPR000719">
    <property type="entry name" value="Prot_kinase_dom"/>
</dbReference>
<proteinExistence type="predicted"/>
<dbReference type="SMR" id="A0A8I6X832"/>
<dbReference type="SUPFAM" id="SSF56112">
    <property type="entry name" value="Protein kinase-like (PK-like)"/>
    <property type="match status" value="1"/>
</dbReference>
<reference evidence="13" key="1">
    <citation type="journal article" date="2012" name="Nature">
        <title>A physical, genetic and functional sequence assembly of the barley genome.</title>
        <authorList>
            <consortium name="The International Barley Genome Sequencing Consortium"/>
            <person name="Mayer K.F."/>
            <person name="Waugh R."/>
            <person name="Brown J.W."/>
            <person name="Schulman A."/>
            <person name="Langridge P."/>
            <person name="Platzer M."/>
            <person name="Fincher G.B."/>
            <person name="Muehlbauer G.J."/>
            <person name="Sato K."/>
            <person name="Close T.J."/>
            <person name="Wise R.P."/>
            <person name="Stein N."/>
        </authorList>
    </citation>
    <scope>NUCLEOTIDE SEQUENCE [LARGE SCALE GENOMIC DNA]</scope>
    <source>
        <strain evidence="13">cv. Morex</strain>
    </source>
</reference>
<keyword evidence="13" id="KW-1185">Reference proteome</keyword>
<keyword evidence="8" id="KW-0675">Receptor</keyword>
<organism evidence="12 13">
    <name type="scientific">Hordeum vulgare subsp. vulgare</name>
    <name type="common">Domesticated barley</name>
    <dbReference type="NCBI Taxonomy" id="112509"/>
    <lineage>
        <taxon>Eukaryota</taxon>
        <taxon>Viridiplantae</taxon>
        <taxon>Streptophyta</taxon>
        <taxon>Embryophyta</taxon>
        <taxon>Tracheophyta</taxon>
        <taxon>Spermatophyta</taxon>
        <taxon>Magnoliopsida</taxon>
        <taxon>Liliopsida</taxon>
        <taxon>Poales</taxon>
        <taxon>Poaceae</taxon>
        <taxon>BOP clade</taxon>
        <taxon>Pooideae</taxon>
        <taxon>Triticodae</taxon>
        <taxon>Triticeae</taxon>
        <taxon>Hordeinae</taxon>
        <taxon>Hordeum</taxon>
    </lineage>
</organism>
<accession>A0A8I6X832</accession>
<evidence type="ECO:0000256" key="8">
    <source>
        <dbReference type="ARBA" id="ARBA00023170"/>
    </source>
</evidence>
<dbReference type="PANTHER" id="PTHR47973">
    <property type="entry name" value="CYSTEINE-RICH RECEPTOR-LIKE PROTEIN KINASE 3"/>
    <property type="match status" value="1"/>
</dbReference>
<keyword evidence="4" id="KW-0677">Repeat</keyword>
<keyword evidence="2" id="KW-0808">Transferase</keyword>
<evidence type="ECO:0000256" key="1">
    <source>
        <dbReference type="ARBA" id="ARBA00022527"/>
    </source>
</evidence>
<evidence type="ECO:0000259" key="10">
    <source>
        <dbReference type="PROSITE" id="PS50011"/>
    </source>
</evidence>
<dbReference type="PROSITE" id="PS50011">
    <property type="entry name" value="PROTEIN_KINASE_DOM"/>
    <property type="match status" value="1"/>
</dbReference>
<evidence type="ECO:0000256" key="6">
    <source>
        <dbReference type="ARBA" id="ARBA00022777"/>
    </source>
</evidence>
<dbReference type="Pfam" id="PF07714">
    <property type="entry name" value="PK_Tyr_Ser-Thr"/>
    <property type="match status" value="1"/>
</dbReference>
<dbReference type="PROSITE" id="PS51473">
    <property type="entry name" value="GNK2"/>
    <property type="match status" value="1"/>
</dbReference>
<feature type="transmembrane region" description="Helical" evidence="9">
    <location>
        <begin position="180"/>
        <end position="205"/>
    </location>
</feature>
<dbReference type="GO" id="GO:0005524">
    <property type="term" value="F:ATP binding"/>
    <property type="evidence" value="ECO:0007669"/>
    <property type="project" value="UniProtKB-KW"/>
</dbReference>
<dbReference type="InterPro" id="IPR011009">
    <property type="entry name" value="Kinase-like_dom_sf"/>
</dbReference>
<sequence length="324" mass="36318">MLRRGQRFREGVPKLPYPTWGYNEDMPVKPARLFASCVVIRYSDESFFSVADLSLAQAMQQHVYSWSAPLTTYNMSSASGTRSKLMIRLMARAGKDAMRVFRGTQRYNEKDPLVATSGVAQCTRDLPPSECTRCLSYYTDQLPQLLSNNSIGGSVTGFSCHLAYNTYTINKNGRRKRIEVVVVAGLVTGVVALMLCLISLSIWFLSRQRQRRSEAAARSELEQPPKEMVHLCGRSIDQDELEQGTGPVRFSYGELVATTDCFSDSNKLGEGGFEPAYRGFLHDTNLDIAVKKMSKSSRQGRKGFISEVRIINQIQHQNLMQLVG</sequence>
<evidence type="ECO:0000256" key="7">
    <source>
        <dbReference type="ARBA" id="ARBA00022840"/>
    </source>
</evidence>
<dbReference type="Proteomes" id="UP000011116">
    <property type="component" value="Chromosome 5H"/>
</dbReference>
<reference evidence="12" key="3">
    <citation type="submission" date="2022-01" db="UniProtKB">
        <authorList>
            <consortium name="EnsemblPlants"/>
        </authorList>
    </citation>
    <scope>IDENTIFICATION</scope>
    <source>
        <strain evidence="12">subsp. vulgare</strain>
    </source>
</reference>
<dbReference type="Gene3D" id="3.30.430.20">
    <property type="entry name" value="Gnk2 domain, C-X8-C-X2-C motif"/>
    <property type="match status" value="1"/>
</dbReference>
<dbReference type="InterPro" id="IPR038408">
    <property type="entry name" value="GNK2_sf"/>
</dbReference>